<dbReference type="EMBL" id="KI392596">
    <property type="protein sequence ID" value="ERN12868.1"/>
    <property type="molecule type" value="Genomic_DNA"/>
</dbReference>
<gene>
    <name evidence="2" type="ORF">AMTR_s00050p00077080</name>
</gene>
<sequence>MPCVIPFLFVALIHLTLTNSSQKRSRSRHRPSRVTALIRNRTDLLFPAEGQRPIPVEEFYQPSLRWRKGPDT</sequence>
<keyword evidence="3" id="KW-1185">Reference proteome</keyword>
<keyword evidence="1" id="KW-0732">Signal</keyword>
<evidence type="ECO:0000313" key="2">
    <source>
        <dbReference type="EMBL" id="ERN12868.1"/>
    </source>
</evidence>
<evidence type="ECO:0000313" key="3">
    <source>
        <dbReference type="Proteomes" id="UP000017836"/>
    </source>
</evidence>
<feature type="signal peptide" evidence="1">
    <location>
        <begin position="1"/>
        <end position="18"/>
    </location>
</feature>
<dbReference type="Gramene" id="ERN12868">
    <property type="protein sequence ID" value="ERN12868"/>
    <property type="gene ID" value="AMTR_s00050p00077080"/>
</dbReference>
<reference evidence="3" key="1">
    <citation type="journal article" date="2013" name="Science">
        <title>The Amborella genome and the evolution of flowering plants.</title>
        <authorList>
            <consortium name="Amborella Genome Project"/>
        </authorList>
    </citation>
    <scope>NUCLEOTIDE SEQUENCE [LARGE SCALE GENOMIC DNA]</scope>
</reference>
<proteinExistence type="predicted"/>
<evidence type="ECO:0000256" key="1">
    <source>
        <dbReference type="SAM" id="SignalP"/>
    </source>
</evidence>
<dbReference type="HOGENOM" id="CLU_2725572_0_0_1"/>
<feature type="chain" id="PRO_5004808273" description="Secreted protein" evidence="1">
    <location>
        <begin position="19"/>
        <end position="72"/>
    </location>
</feature>
<name>W1PXB9_AMBTC</name>
<dbReference type="AlphaFoldDB" id="W1PXB9"/>
<accession>W1PXB9</accession>
<protein>
    <recommendedName>
        <fullName evidence="4">Secreted protein</fullName>
    </recommendedName>
</protein>
<evidence type="ECO:0008006" key="4">
    <source>
        <dbReference type="Google" id="ProtNLM"/>
    </source>
</evidence>
<dbReference type="Proteomes" id="UP000017836">
    <property type="component" value="Unassembled WGS sequence"/>
</dbReference>
<organism evidence="2 3">
    <name type="scientific">Amborella trichopoda</name>
    <dbReference type="NCBI Taxonomy" id="13333"/>
    <lineage>
        <taxon>Eukaryota</taxon>
        <taxon>Viridiplantae</taxon>
        <taxon>Streptophyta</taxon>
        <taxon>Embryophyta</taxon>
        <taxon>Tracheophyta</taxon>
        <taxon>Spermatophyta</taxon>
        <taxon>Magnoliopsida</taxon>
        <taxon>Amborellales</taxon>
        <taxon>Amborellaceae</taxon>
        <taxon>Amborella</taxon>
    </lineage>
</organism>